<evidence type="ECO:0000313" key="2">
    <source>
        <dbReference type="Proteomes" id="UP000008144"/>
    </source>
</evidence>
<protein>
    <submittedName>
        <fullName evidence="1">Uncharacterized protein</fullName>
    </submittedName>
</protein>
<keyword evidence="2" id="KW-1185">Reference proteome</keyword>
<organism evidence="1 2">
    <name type="scientific">Ciona intestinalis</name>
    <name type="common">Transparent sea squirt</name>
    <name type="synonym">Ascidia intestinalis</name>
    <dbReference type="NCBI Taxonomy" id="7719"/>
    <lineage>
        <taxon>Eukaryota</taxon>
        <taxon>Metazoa</taxon>
        <taxon>Chordata</taxon>
        <taxon>Tunicata</taxon>
        <taxon>Ascidiacea</taxon>
        <taxon>Phlebobranchia</taxon>
        <taxon>Cionidae</taxon>
        <taxon>Ciona</taxon>
    </lineage>
</organism>
<dbReference type="HOGENOM" id="CLU_2548725_0_0_1"/>
<dbReference type="AlphaFoldDB" id="H2Y3D3"/>
<dbReference type="Ensembl" id="ENSCINT00000030783.1">
    <property type="protein sequence ID" value="ENSCINP00000036418.1"/>
    <property type="gene ID" value="ENSCING00000018151.1"/>
</dbReference>
<reference evidence="1" key="2">
    <citation type="submission" date="2025-08" db="UniProtKB">
        <authorList>
            <consortium name="Ensembl"/>
        </authorList>
    </citation>
    <scope>IDENTIFICATION</scope>
</reference>
<name>H2Y3D3_CIOIN</name>
<dbReference type="Proteomes" id="UP000008144">
    <property type="component" value="Unassembled WGS sequence"/>
</dbReference>
<reference evidence="2" key="1">
    <citation type="journal article" date="2002" name="Science">
        <title>The draft genome of Ciona intestinalis: insights into chordate and vertebrate origins.</title>
        <authorList>
            <person name="Dehal P."/>
            <person name="Satou Y."/>
            <person name="Campbell R.K."/>
            <person name="Chapman J."/>
            <person name="Degnan B."/>
            <person name="De Tomaso A."/>
            <person name="Davidson B."/>
            <person name="Di Gregorio A."/>
            <person name="Gelpke M."/>
            <person name="Goodstein D.M."/>
            <person name="Harafuji N."/>
            <person name="Hastings K.E."/>
            <person name="Ho I."/>
            <person name="Hotta K."/>
            <person name="Huang W."/>
            <person name="Kawashima T."/>
            <person name="Lemaire P."/>
            <person name="Martinez D."/>
            <person name="Meinertzhagen I.A."/>
            <person name="Necula S."/>
            <person name="Nonaka M."/>
            <person name="Putnam N."/>
            <person name="Rash S."/>
            <person name="Saiga H."/>
            <person name="Satake M."/>
            <person name="Terry A."/>
            <person name="Yamada L."/>
            <person name="Wang H.G."/>
            <person name="Awazu S."/>
            <person name="Azumi K."/>
            <person name="Boore J."/>
            <person name="Branno M."/>
            <person name="Chin-Bow S."/>
            <person name="DeSantis R."/>
            <person name="Doyle S."/>
            <person name="Francino P."/>
            <person name="Keys D.N."/>
            <person name="Haga S."/>
            <person name="Hayashi H."/>
            <person name="Hino K."/>
            <person name="Imai K.S."/>
            <person name="Inaba K."/>
            <person name="Kano S."/>
            <person name="Kobayashi K."/>
            <person name="Kobayashi M."/>
            <person name="Lee B.I."/>
            <person name="Makabe K.W."/>
            <person name="Manohar C."/>
            <person name="Matassi G."/>
            <person name="Medina M."/>
            <person name="Mochizuki Y."/>
            <person name="Mount S."/>
            <person name="Morishita T."/>
            <person name="Miura S."/>
            <person name="Nakayama A."/>
            <person name="Nishizaka S."/>
            <person name="Nomoto H."/>
            <person name="Ohta F."/>
            <person name="Oishi K."/>
            <person name="Rigoutsos I."/>
            <person name="Sano M."/>
            <person name="Sasaki A."/>
            <person name="Sasakura Y."/>
            <person name="Shoguchi E."/>
            <person name="Shin-i T."/>
            <person name="Spagnuolo A."/>
            <person name="Stainier D."/>
            <person name="Suzuki M.M."/>
            <person name="Tassy O."/>
            <person name="Takatori N."/>
            <person name="Tokuoka M."/>
            <person name="Yagi K."/>
            <person name="Yoshizaki F."/>
            <person name="Wada S."/>
            <person name="Zhang C."/>
            <person name="Hyatt P.D."/>
            <person name="Larimer F."/>
            <person name="Detter C."/>
            <person name="Doggett N."/>
            <person name="Glavina T."/>
            <person name="Hawkins T."/>
            <person name="Richardson P."/>
            <person name="Lucas S."/>
            <person name="Kohara Y."/>
            <person name="Levine M."/>
            <person name="Satoh N."/>
            <person name="Rokhsar D.S."/>
        </authorList>
    </citation>
    <scope>NUCLEOTIDE SEQUENCE [LARGE SCALE GENOMIC DNA]</scope>
</reference>
<proteinExistence type="predicted"/>
<accession>H2Y3D3</accession>
<dbReference type="InParanoid" id="H2Y3D3"/>
<reference evidence="1" key="3">
    <citation type="submission" date="2025-09" db="UniProtKB">
        <authorList>
            <consortium name="Ensembl"/>
        </authorList>
    </citation>
    <scope>IDENTIFICATION</scope>
</reference>
<evidence type="ECO:0000313" key="1">
    <source>
        <dbReference type="Ensembl" id="ENSCINP00000036418.1"/>
    </source>
</evidence>
<sequence>SLTDKGSHTSSTFISAICPDSPFTPHVSFPASACLARSAVIVRIVLAPQFCIKVRGIISNASAPPPGRSCGLIITFLVTCIAS</sequence>